<sequence length="719" mass="78356">MKSRQKQFVSLPDAPKNETPGQTMDRRGFLQYAASVGVMVGLGESVFGQAQTDAAAGTAQPGRRAASTAARLPDGAEFVSWEQPLRFSKTYYVDNQSAKANDNGPGTSARPFRTINKAAQVLQPGERVVIASGIYRECVRPMRGGTGPAQMISYEAAPGAKVFIRGSEVLKDGWQQESIPVGFRGFGGQTGQPANDVTAWRHELTGEMSPDGYQPFALASVAGNWEWLDPRSVDMGPYFRRRGLVFVDGKPLEPMEQLRELAMPHLEPEPVFTTPPVSQNGLPPRRRGGPIMQEIGGSPDARFWVEVSGTAIHVRLASGTPADHLIEITTREQAFVPSQSGLAFIRIKGITFQHAGNVYPFPQYGMVSTAGGNHWIIEDNTIEWANGVGHDIGRDGDSGSARQSGTSQIIRRNTFRYCGVEGIGGMGTVDTVVEDNLIEWCGWADAERGWEAAGAKFHFGRNLLFRRNVVRHIRHANGVWLDSGDANCRITSNVFADIVTVSAAVHMEMNLEPNQIDNNIIWNVRNAEPGTSGQRGCAGSGIFINATDHLIIAQNLIGRCDNSGIFAIARPDRARSGTASENRIDNNIFASCGKSAIVFLNQNNQADGNLYVSMPNGFLGFFTGDSKQWLDLAAWREAYGWDKNSAVGDMQIDFDADRLELTMSSSQPFLQVNVVNHIENDILGKATGESRAPGPVADPEAKRIWQLDPRLVAPTENQV</sequence>
<dbReference type="SUPFAM" id="SSF51126">
    <property type="entry name" value="Pectin lyase-like"/>
    <property type="match status" value="1"/>
</dbReference>
<protein>
    <recommendedName>
        <fullName evidence="2">Right handed beta helix domain-containing protein</fullName>
    </recommendedName>
</protein>
<evidence type="ECO:0000259" key="2">
    <source>
        <dbReference type="Pfam" id="PF13229"/>
    </source>
</evidence>
<dbReference type="PANTHER" id="PTHR36453">
    <property type="entry name" value="SECRETED PROTEIN-RELATED"/>
    <property type="match status" value="1"/>
</dbReference>
<dbReference type="InterPro" id="IPR039448">
    <property type="entry name" value="Beta_helix"/>
</dbReference>
<evidence type="ECO:0000313" key="4">
    <source>
        <dbReference type="Proteomes" id="UP000239735"/>
    </source>
</evidence>
<dbReference type="Pfam" id="PF13229">
    <property type="entry name" value="Beta_helix"/>
    <property type="match status" value="1"/>
</dbReference>
<reference evidence="4" key="1">
    <citation type="submission" date="2018-02" db="EMBL/GenBank/DDBJ databases">
        <authorList>
            <person name="Hausmann B."/>
        </authorList>
    </citation>
    <scope>NUCLEOTIDE SEQUENCE [LARGE SCALE GENOMIC DNA]</scope>
    <source>
        <strain evidence="4">Peat soil MAG SbA5</strain>
    </source>
</reference>
<feature type="domain" description="Right handed beta helix" evidence="2">
    <location>
        <begin position="367"/>
        <end position="525"/>
    </location>
</feature>
<dbReference type="InterPro" id="IPR012334">
    <property type="entry name" value="Pectin_lyas_fold"/>
</dbReference>
<dbReference type="Proteomes" id="UP000239735">
    <property type="component" value="Unassembled WGS sequence"/>
</dbReference>
<dbReference type="InterPro" id="IPR011050">
    <property type="entry name" value="Pectin_lyase_fold/virulence"/>
</dbReference>
<dbReference type="AlphaFoldDB" id="A0A2N9LX96"/>
<dbReference type="Gene3D" id="2.160.20.10">
    <property type="entry name" value="Single-stranded right-handed beta-helix, Pectin lyase-like"/>
    <property type="match status" value="2"/>
</dbReference>
<dbReference type="InterPro" id="IPR006311">
    <property type="entry name" value="TAT_signal"/>
</dbReference>
<gene>
    <name evidence="3" type="ORF">SBA5_600051</name>
</gene>
<dbReference type="EMBL" id="OKRB01000120">
    <property type="protein sequence ID" value="SPE27809.1"/>
    <property type="molecule type" value="Genomic_DNA"/>
</dbReference>
<evidence type="ECO:0000313" key="3">
    <source>
        <dbReference type="EMBL" id="SPE27809.1"/>
    </source>
</evidence>
<dbReference type="PROSITE" id="PS51318">
    <property type="entry name" value="TAT"/>
    <property type="match status" value="1"/>
</dbReference>
<dbReference type="PANTHER" id="PTHR36453:SF1">
    <property type="entry name" value="RIGHT HANDED BETA HELIX DOMAIN-CONTAINING PROTEIN"/>
    <property type="match status" value="1"/>
</dbReference>
<accession>A0A2N9LX96</accession>
<proteinExistence type="predicted"/>
<evidence type="ECO:0000256" key="1">
    <source>
        <dbReference type="SAM" id="MobiDB-lite"/>
    </source>
</evidence>
<organism evidence="3 4">
    <name type="scientific">Candidatus Sulfuritelmatomonas gaucii</name>
    <dbReference type="NCBI Taxonomy" id="2043161"/>
    <lineage>
        <taxon>Bacteria</taxon>
        <taxon>Pseudomonadati</taxon>
        <taxon>Acidobacteriota</taxon>
        <taxon>Terriglobia</taxon>
        <taxon>Terriglobales</taxon>
        <taxon>Acidobacteriaceae</taxon>
        <taxon>Candidatus Sulfuritelmatomonas</taxon>
    </lineage>
</organism>
<name>A0A2N9LX96_9BACT</name>
<feature type="region of interest" description="Disordered" evidence="1">
    <location>
        <begin position="1"/>
        <end position="23"/>
    </location>
</feature>